<proteinExistence type="predicted"/>
<dbReference type="Pfam" id="PF03564">
    <property type="entry name" value="DUF1759"/>
    <property type="match status" value="1"/>
</dbReference>
<dbReference type="GO" id="GO:0006508">
    <property type="term" value="P:proteolysis"/>
    <property type="evidence" value="ECO:0007669"/>
    <property type="project" value="InterPro"/>
</dbReference>
<organism evidence="1 2">
    <name type="scientific">Trichonephila inaurata madagascariensis</name>
    <dbReference type="NCBI Taxonomy" id="2747483"/>
    <lineage>
        <taxon>Eukaryota</taxon>
        <taxon>Metazoa</taxon>
        <taxon>Ecdysozoa</taxon>
        <taxon>Arthropoda</taxon>
        <taxon>Chelicerata</taxon>
        <taxon>Arachnida</taxon>
        <taxon>Araneae</taxon>
        <taxon>Araneomorphae</taxon>
        <taxon>Entelegynae</taxon>
        <taxon>Araneoidea</taxon>
        <taxon>Nephilidae</taxon>
        <taxon>Trichonephila</taxon>
        <taxon>Trichonephila inaurata</taxon>
    </lineage>
</organism>
<dbReference type="AlphaFoldDB" id="A0A8X6XJA1"/>
<protein>
    <submittedName>
        <fullName evidence="1">DUF1758 domain-containing protein</fullName>
    </submittedName>
</protein>
<sequence length="461" mass="51810">MPSSQSLISAEEKLPTLSLPIFSGVIEEWLVFSDLFEAAVSNNKNLTGAQKLQYLKGSLKSDALKIVIEQSESSRVVDVTSCISDVNPGVQILLCTALIQVRDIWGKYQTCRCLLDSGSQASLITNECIERLGFRKEKANVRISCLGATDTRTNGLSEIQFTSHFSSQNSFHASVYVINKIVGMIPHHDLDSSMRELFGDISLADPAFYKSGPTDVLLCVDLTLPLLKGQTLSLGKDKPFAIRSKLSWIIGVKVNSSGQNPLHANYIQLTSDHLINKFWELDSVPCAKPLTSLEEVYEDHFVKTHSRDDNGRYTVRLPFHTPPTRLGNLKQNAIRRLISVERHLISNPDKYNLYRNFMKEYLNLKHMELVSDSKINNAKSLYLPHHGVVRDTSCTTKLRFVFDASSKTSSGLSLNDLLMVDPRVQPELFPILIQFRIFSVAICADVEKMFRQIKVLEEDID</sequence>
<evidence type="ECO:0000313" key="1">
    <source>
        <dbReference type="EMBL" id="GFY54264.1"/>
    </source>
</evidence>
<evidence type="ECO:0000313" key="2">
    <source>
        <dbReference type="Proteomes" id="UP000886998"/>
    </source>
</evidence>
<comment type="caution">
    <text evidence="1">The sequence shown here is derived from an EMBL/GenBank/DDBJ whole genome shotgun (WGS) entry which is preliminary data.</text>
</comment>
<accession>A0A8X6XJA1</accession>
<dbReference type="OrthoDB" id="6431293at2759"/>
<dbReference type="EMBL" id="BMAV01009794">
    <property type="protein sequence ID" value="GFY54264.1"/>
    <property type="molecule type" value="Genomic_DNA"/>
</dbReference>
<keyword evidence="2" id="KW-1185">Reference proteome</keyword>
<name>A0A8X6XJA1_9ARAC</name>
<dbReference type="PROSITE" id="PS00141">
    <property type="entry name" value="ASP_PROTEASE"/>
    <property type="match status" value="1"/>
</dbReference>
<reference evidence="1" key="1">
    <citation type="submission" date="2020-08" db="EMBL/GenBank/DDBJ databases">
        <title>Multicomponent nature underlies the extraordinary mechanical properties of spider dragline silk.</title>
        <authorList>
            <person name="Kono N."/>
            <person name="Nakamura H."/>
            <person name="Mori M."/>
            <person name="Yoshida Y."/>
            <person name="Ohtoshi R."/>
            <person name="Malay A.D."/>
            <person name="Moran D.A.P."/>
            <person name="Tomita M."/>
            <person name="Numata K."/>
            <person name="Arakawa K."/>
        </authorList>
    </citation>
    <scope>NUCLEOTIDE SEQUENCE</scope>
</reference>
<dbReference type="PANTHER" id="PTHR47331">
    <property type="entry name" value="PHD-TYPE DOMAIN-CONTAINING PROTEIN"/>
    <property type="match status" value="1"/>
</dbReference>
<gene>
    <name evidence="1" type="primary">AVEN_258181_1</name>
    <name evidence="1" type="ORF">TNIN_280351</name>
</gene>
<dbReference type="GO" id="GO:0004190">
    <property type="term" value="F:aspartic-type endopeptidase activity"/>
    <property type="evidence" value="ECO:0007669"/>
    <property type="project" value="InterPro"/>
</dbReference>
<dbReference type="InterPro" id="IPR005312">
    <property type="entry name" value="DUF1759"/>
</dbReference>
<dbReference type="Proteomes" id="UP000886998">
    <property type="component" value="Unassembled WGS sequence"/>
</dbReference>
<dbReference type="PANTHER" id="PTHR47331:SF5">
    <property type="entry name" value="RIBONUCLEASE H"/>
    <property type="match status" value="1"/>
</dbReference>
<dbReference type="InterPro" id="IPR001969">
    <property type="entry name" value="Aspartic_peptidase_AS"/>
</dbReference>